<dbReference type="AlphaFoldDB" id="A0A0A5GPG3"/>
<dbReference type="Pfam" id="PF01248">
    <property type="entry name" value="Ribosomal_L7Ae"/>
    <property type="match status" value="1"/>
</dbReference>
<evidence type="ECO:0000313" key="3">
    <source>
        <dbReference type="Proteomes" id="UP000030528"/>
    </source>
</evidence>
<gene>
    <name evidence="2" type="ORF">N781_12005</name>
</gene>
<dbReference type="NCBIfam" id="NF005825">
    <property type="entry name" value="PRK07714.1"/>
    <property type="match status" value="1"/>
</dbReference>
<dbReference type="eggNOG" id="COG1358">
    <property type="taxonomic scope" value="Bacteria"/>
</dbReference>
<dbReference type="InterPro" id="IPR004038">
    <property type="entry name" value="Ribosomal_eL8/eL30/eS12/Gad45"/>
</dbReference>
<proteinExistence type="predicted"/>
<feature type="domain" description="Ribosomal protein eL8/eL30/eS12/Gadd45" evidence="1">
    <location>
        <begin position="8"/>
        <end position="92"/>
    </location>
</feature>
<sequence>MNSPYLNVLGIAARARKLTFGEDAIVRDIQQKRAYLVLLANDTGKNTKKKLMDKCQSYGVPIREVDDRDTLSNAIGKTGRVAVAITDRGFASKITSMLD</sequence>
<keyword evidence="3" id="KW-1185">Reference proteome</keyword>
<comment type="caution">
    <text evidence="2">The sequence shown here is derived from an EMBL/GenBank/DDBJ whole genome shotgun (WGS) entry which is preliminary data.</text>
</comment>
<dbReference type="STRING" id="1385510.GCA_000425205_01367"/>
<dbReference type="SUPFAM" id="SSF55315">
    <property type="entry name" value="L30e-like"/>
    <property type="match status" value="1"/>
</dbReference>
<name>A0A0A5GPG3_9BACI</name>
<evidence type="ECO:0000259" key="1">
    <source>
        <dbReference type="Pfam" id="PF01248"/>
    </source>
</evidence>
<dbReference type="Proteomes" id="UP000030528">
    <property type="component" value="Unassembled WGS sequence"/>
</dbReference>
<reference evidence="2 3" key="1">
    <citation type="submission" date="2013-08" db="EMBL/GenBank/DDBJ databases">
        <authorList>
            <person name="Huang J."/>
            <person name="Wang G."/>
        </authorList>
    </citation>
    <scope>NUCLEOTIDE SEQUENCE [LARGE SCALE GENOMIC DNA]</scope>
    <source>
        <strain evidence="2 3">JSM 076056</strain>
    </source>
</reference>
<dbReference type="EMBL" id="AVPE01000003">
    <property type="protein sequence ID" value="KGX93133.1"/>
    <property type="molecule type" value="Genomic_DNA"/>
</dbReference>
<organism evidence="2 3">
    <name type="scientific">Pontibacillus halophilus JSM 076056 = DSM 19796</name>
    <dbReference type="NCBI Taxonomy" id="1385510"/>
    <lineage>
        <taxon>Bacteria</taxon>
        <taxon>Bacillati</taxon>
        <taxon>Bacillota</taxon>
        <taxon>Bacilli</taxon>
        <taxon>Bacillales</taxon>
        <taxon>Bacillaceae</taxon>
        <taxon>Pontibacillus</taxon>
    </lineage>
</organism>
<protein>
    <recommendedName>
        <fullName evidence="1">Ribosomal protein eL8/eL30/eS12/Gadd45 domain-containing protein</fullName>
    </recommendedName>
</protein>
<dbReference type="RefSeq" id="WP_026799816.1">
    <property type="nucleotide sequence ID" value="NZ_AULI01000005.1"/>
</dbReference>
<accession>A0A0A5GPG3</accession>
<evidence type="ECO:0000313" key="2">
    <source>
        <dbReference type="EMBL" id="KGX93133.1"/>
    </source>
</evidence>
<dbReference type="OrthoDB" id="9794863at2"/>
<dbReference type="Gene3D" id="3.30.1330.30">
    <property type="match status" value="1"/>
</dbReference>
<dbReference type="InterPro" id="IPR029064">
    <property type="entry name" value="Ribosomal_eL30-like_sf"/>
</dbReference>